<evidence type="ECO:0000313" key="1">
    <source>
        <dbReference type="EMBL" id="CAB4036649.1"/>
    </source>
</evidence>
<dbReference type="Proteomes" id="UP001152795">
    <property type="component" value="Unassembled WGS sequence"/>
</dbReference>
<dbReference type="PANTHER" id="PTHR46957">
    <property type="entry name" value="CYTOKINE RECEPTOR"/>
    <property type="match status" value="1"/>
</dbReference>
<protein>
    <submittedName>
        <fullName evidence="1">Receptor-type tyrosine- phosphatase delta-like isoform X8</fullName>
    </submittedName>
</protein>
<dbReference type="InterPro" id="IPR000242">
    <property type="entry name" value="PTP_cat"/>
</dbReference>
<dbReference type="AlphaFoldDB" id="A0A7D9LQA6"/>
<comment type="caution">
    <text evidence="1">The sequence shown here is derived from an EMBL/GenBank/DDBJ whole genome shotgun (WGS) entry which is preliminary data.</text>
</comment>
<organism evidence="1 2">
    <name type="scientific">Paramuricea clavata</name>
    <name type="common">Red gorgonian</name>
    <name type="synonym">Violescent sea-whip</name>
    <dbReference type="NCBI Taxonomy" id="317549"/>
    <lineage>
        <taxon>Eukaryota</taxon>
        <taxon>Metazoa</taxon>
        <taxon>Cnidaria</taxon>
        <taxon>Anthozoa</taxon>
        <taxon>Octocorallia</taxon>
        <taxon>Malacalcyonacea</taxon>
        <taxon>Plexauridae</taxon>
        <taxon>Paramuricea</taxon>
    </lineage>
</organism>
<sequence>VVRYPIAIAEFRAHCERLGMNTGLGYQEEYESVRPKGQVSTEIAKRQENVDKNRYNNIHAYDDTRVVLSQLDGEEGSDYINANHIDGFERKNQFIAAQGM</sequence>
<feature type="non-terminal residue" evidence="1">
    <location>
        <position position="1"/>
    </location>
</feature>
<keyword evidence="1" id="KW-0675">Receptor</keyword>
<accession>A0A7D9LQA6</accession>
<dbReference type="OrthoDB" id="5948105at2759"/>
<dbReference type="EMBL" id="CACRXK020022257">
    <property type="protein sequence ID" value="CAB4036649.1"/>
    <property type="molecule type" value="Genomic_DNA"/>
</dbReference>
<dbReference type="PROSITE" id="PS50055">
    <property type="entry name" value="TYR_PHOSPHATASE_PTP"/>
    <property type="match status" value="1"/>
</dbReference>
<dbReference type="InterPro" id="IPR029021">
    <property type="entry name" value="Prot-tyrosine_phosphatase-like"/>
</dbReference>
<dbReference type="Gene3D" id="3.90.190.10">
    <property type="entry name" value="Protein tyrosine phosphatase superfamily"/>
    <property type="match status" value="1"/>
</dbReference>
<dbReference type="GO" id="GO:0004725">
    <property type="term" value="F:protein tyrosine phosphatase activity"/>
    <property type="evidence" value="ECO:0007669"/>
    <property type="project" value="InterPro"/>
</dbReference>
<dbReference type="SUPFAM" id="SSF52799">
    <property type="entry name" value="(Phosphotyrosine protein) phosphatases II"/>
    <property type="match status" value="1"/>
</dbReference>
<dbReference type="InterPro" id="IPR050713">
    <property type="entry name" value="RTP_Phos/Ushers"/>
</dbReference>
<proteinExistence type="predicted"/>
<dbReference type="Pfam" id="PF00102">
    <property type="entry name" value="Y_phosphatase"/>
    <property type="match status" value="1"/>
</dbReference>
<gene>
    <name evidence="1" type="ORF">PACLA_8A067421</name>
</gene>
<name>A0A7D9LQA6_PARCT</name>
<keyword evidence="2" id="KW-1185">Reference proteome</keyword>
<dbReference type="PANTHER" id="PTHR46957:SF3">
    <property type="entry name" value="CYTOKINE RECEPTOR"/>
    <property type="match status" value="1"/>
</dbReference>
<reference evidence="1" key="1">
    <citation type="submission" date="2020-04" db="EMBL/GenBank/DDBJ databases">
        <authorList>
            <person name="Alioto T."/>
            <person name="Alioto T."/>
            <person name="Gomez Garrido J."/>
        </authorList>
    </citation>
    <scope>NUCLEOTIDE SEQUENCE</scope>
    <source>
        <strain evidence="1">A484AB</strain>
    </source>
</reference>
<evidence type="ECO:0000313" key="2">
    <source>
        <dbReference type="Proteomes" id="UP001152795"/>
    </source>
</evidence>
<dbReference type="GO" id="GO:0016020">
    <property type="term" value="C:membrane"/>
    <property type="evidence" value="ECO:0007669"/>
    <property type="project" value="UniProtKB-SubCell"/>
</dbReference>